<dbReference type="EMBL" id="JAZHXI010000002">
    <property type="protein sequence ID" value="KAL2074242.1"/>
    <property type="molecule type" value="Genomic_DNA"/>
</dbReference>
<feature type="compositionally biased region" description="Polar residues" evidence="1">
    <location>
        <begin position="98"/>
        <end position="110"/>
    </location>
</feature>
<dbReference type="Proteomes" id="UP001595075">
    <property type="component" value="Unassembled WGS sequence"/>
</dbReference>
<gene>
    <name evidence="2" type="ORF">VTL71DRAFT_8020</name>
</gene>
<feature type="compositionally biased region" description="Polar residues" evidence="1">
    <location>
        <begin position="258"/>
        <end position="271"/>
    </location>
</feature>
<evidence type="ECO:0000313" key="2">
    <source>
        <dbReference type="EMBL" id="KAL2074242.1"/>
    </source>
</evidence>
<feature type="compositionally biased region" description="Polar residues" evidence="1">
    <location>
        <begin position="1"/>
        <end position="21"/>
    </location>
</feature>
<evidence type="ECO:0000256" key="1">
    <source>
        <dbReference type="SAM" id="MobiDB-lite"/>
    </source>
</evidence>
<evidence type="ECO:0000313" key="3">
    <source>
        <dbReference type="Proteomes" id="UP001595075"/>
    </source>
</evidence>
<reference evidence="2 3" key="1">
    <citation type="journal article" date="2024" name="Commun. Biol.">
        <title>Comparative genomic analysis of thermophilic fungi reveals convergent evolutionary adaptations and gene losses.</title>
        <authorList>
            <person name="Steindorff A.S."/>
            <person name="Aguilar-Pontes M.V."/>
            <person name="Robinson A.J."/>
            <person name="Andreopoulos B."/>
            <person name="LaButti K."/>
            <person name="Kuo A."/>
            <person name="Mondo S."/>
            <person name="Riley R."/>
            <person name="Otillar R."/>
            <person name="Haridas S."/>
            <person name="Lipzen A."/>
            <person name="Grimwood J."/>
            <person name="Schmutz J."/>
            <person name="Clum A."/>
            <person name="Reid I.D."/>
            <person name="Moisan M.C."/>
            <person name="Butler G."/>
            <person name="Nguyen T.T.M."/>
            <person name="Dewar K."/>
            <person name="Conant G."/>
            <person name="Drula E."/>
            <person name="Henrissat B."/>
            <person name="Hansel C."/>
            <person name="Singer S."/>
            <person name="Hutchinson M.I."/>
            <person name="de Vries R.P."/>
            <person name="Natvig D.O."/>
            <person name="Powell A.J."/>
            <person name="Tsang A."/>
            <person name="Grigoriev I.V."/>
        </authorList>
    </citation>
    <scope>NUCLEOTIDE SEQUENCE [LARGE SCALE GENOMIC DNA]</scope>
    <source>
        <strain evidence="2 3">CBS 494.80</strain>
    </source>
</reference>
<feature type="compositionally biased region" description="Polar residues" evidence="1">
    <location>
        <begin position="59"/>
        <end position="84"/>
    </location>
</feature>
<dbReference type="Gene3D" id="3.10.490.10">
    <property type="entry name" value="Gamma-glutamyl cyclotransferase-like"/>
    <property type="match status" value="1"/>
</dbReference>
<protein>
    <submittedName>
        <fullName evidence="2">Uncharacterized protein</fullName>
    </submittedName>
</protein>
<feature type="region of interest" description="Disordered" evidence="1">
    <location>
        <begin position="1"/>
        <end position="371"/>
    </location>
</feature>
<sequence>MTQTTGLSSNMLLSVTHNSNRFAEPRGPRPQTSRPRLQSVPFSPNNVASDPSALRISHESTQLLQPRSVTETHNMAPTLNNASFASILEKPATPPSKAKNQALSTPINSRSSRRIKKQTERGAELEASKAKKVPTLPVTPSSSVKQVSMSETSPEKIDDGDTNSKSDRARSSSSSPGKIMLRFPSKTVLRVFRSGSSQTPSLSPTPSEEIEVIEPDSEPVKGKATTRTRSGAIQKPSSKRTRAPPPASMFVKKRSDTSEGTAVNDGTQSEPATPAKRRASKRIQQSSSLSSLETLKDEPVDTPPVESPPAPEEAPVSKAPAVQKASKAAPKPAPAPKKRGGKRTAPSALDNESPPRPAKIQKRSSSDSKPVVLPEPVVAVVERTADETEVTAWLFAYGKEGSEKYLREKFPGCSFEGYGYGKLNNYEFILHHDAYAKATPNKGSEIYGSIWKVCEKIRSTFETKASKHGMQYIHMPNIQPVRKDPNYEPTFWNVPLINHDVPLKCWMGVCDTLDGSEELGKVVAEVDFFKRRGLSRVIMEMEFGGVPQSYFDRFTRMWVPRPRNAFDTGYYNDPKRDKPKKMVVAP</sequence>
<accession>A0ABR4CWL7</accession>
<organism evidence="2 3">
    <name type="scientific">Oculimacula yallundae</name>
    <dbReference type="NCBI Taxonomy" id="86028"/>
    <lineage>
        <taxon>Eukaryota</taxon>
        <taxon>Fungi</taxon>
        <taxon>Dikarya</taxon>
        <taxon>Ascomycota</taxon>
        <taxon>Pezizomycotina</taxon>
        <taxon>Leotiomycetes</taxon>
        <taxon>Helotiales</taxon>
        <taxon>Ploettnerulaceae</taxon>
        <taxon>Oculimacula</taxon>
    </lineage>
</organism>
<comment type="caution">
    <text evidence="2">The sequence shown here is derived from an EMBL/GenBank/DDBJ whole genome shotgun (WGS) entry which is preliminary data.</text>
</comment>
<keyword evidence="3" id="KW-1185">Reference proteome</keyword>
<feature type="compositionally biased region" description="Basic and acidic residues" evidence="1">
    <location>
        <begin position="153"/>
        <end position="170"/>
    </location>
</feature>
<feature type="compositionally biased region" description="Basic and acidic residues" evidence="1">
    <location>
        <begin position="117"/>
        <end position="129"/>
    </location>
</feature>
<feature type="compositionally biased region" description="Polar residues" evidence="1">
    <location>
        <begin position="30"/>
        <end position="49"/>
    </location>
</feature>
<proteinExistence type="predicted"/>
<feature type="compositionally biased region" description="Polar residues" evidence="1">
    <location>
        <begin position="138"/>
        <end position="152"/>
    </location>
</feature>
<feature type="compositionally biased region" description="Pro residues" evidence="1">
    <location>
        <begin position="301"/>
        <end position="312"/>
    </location>
</feature>
<name>A0ABR4CWL7_9HELO</name>
<feature type="compositionally biased region" description="Acidic residues" evidence="1">
    <location>
        <begin position="208"/>
        <end position="217"/>
    </location>
</feature>
<feature type="compositionally biased region" description="Low complexity" evidence="1">
    <location>
        <begin position="313"/>
        <end position="330"/>
    </location>
</feature>
<feature type="compositionally biased region" description="Low complexity" evidence="1">
    <location>
        <begin position="194"/>
        <end position="207"/>
    </location>
</feature>